<dbReference type="Gene3D" id="1.10.287.70">
    <property type="match status" value="1"/>
</dbReference>
<dbReference type="InterPro" id="IPR016449">
    <property type="entry name" value="K_chnl_inward-rec_Kir"/>
</dbReference>
<feature type="region of interest" description="Disordered" evidence="18">
    <location>
        <begin position="480"/>
        <end position="532"/>
    </location>
</feature>
<evidence type="ECO:0000256" key="1">
    <source>
        <dbReference type="ARBA" id="ARBA00004141"/>
    </source>
</evidence>
<keyword evidence="4 17" id="KW-0812">Transmembrane</keyword>
<dbReference type="Pfam" id="PF01007">
    <property type="entry name" value="IRK"/>
    <property type="match status" value="1"/>
</dbReference>
<sequence length="532" mass="61136">MSRPAGETDLYEPLGLMEPPRMEAEMDRRVSNTSLSSESAYSSNGNGPPIPTHHNRKDSVRSYKLRRKLKRRKQMQRLVGKDGVCNVVHTRVARLRFIEDLFTTFVDLRWRWNLMVFTFAYVVGWFLFGLVWFVIAAAHGDLNASQRNLTDWEPCVYNMETFTGAFLFSLETQTTIGYGFRSVTEECPHAVLLVVIQSVISCLIDAVFIGCIFAKIARPKKRAATLKFSRKAAIAQRDGKLCFMFRVGDIRNSHLFEAHLRVYMIKPKVTKEGEIIPLCHHNMDLGYDTGEDRIFLVWPIIVSHTIDEDSPLYEYSCNTIDTADFEIVVILEGIVEQTGLTTQARTSYMPGEIQWGSRFCSSVLCLRSEFDKQYDIDYSKFEETYTVPGHPRKSAKELDEIEQKEEETTESQLAQLKDLITNVIDEQKLQRWNPRMTEEVFARRFKQFARGDCNGRSRSTEHLTLKWKPPDVGRLVSIESQGSHEGSQEMHPLRSCDSQTTEELSMTSHPSPLPEEALKEMPDEIKRKESNV</sequence>
<evidence type="ECO:0000259" key="20">
    <source>
        <dbReference type="Pfam" id="PF01007"/>
    </source>
</evidence>
<dbReference type="SUPFAM" id="SSF81324">
    <property type="entry name" value="Voltage-gated potassium channels"/>
    <property type="match status" value="1"/>
</dbReference>
<feature type="compositionally biased region" description="Basic and acidic residues" evidence="18">
    <location>
        <begin position="516"/>
        <end position="532"/>
    </location>
</feature>
<comment type="subcellular location">
    <subcellularLocation>
        <location evidence="1 17">Membrane</location>
        <topology evidence="1 17">Multi-pass membrane protein</topology>
    </subcellularLocation>
</comment>
<comment type="catalytic activity">
    <reaction evidence="11">
        <text>K(+)(in) = K(+)(out)</text>
        <dbReference type="Rhea" id="RHEA:29463"/>
        <dbReference type="ChEBI" id="CHEBI:29103"/>
    </reaction>
</comment>
<feature type="compositionally biased region" description="Acidic residues" evidence="18">
    <location>
        <begin position="399"/>
        <end position="409"/>
    </location>
</feature>
<dbReference type="EnsemblMetazoa" id="XM_030984581">
    <property type="protein sequence ID" value="XP_030840441"/>
    <property type="gene ID" value="LOC115918598"/>
</dbReference>
<reference evidence="23" key="1">
    <citation type="submission" date="2015-02" db="EMBL/GenBank/DDBJ databases">
        <title>Genome sequencing for Strongylocentrotus purpuratus.</title>
        <authorList>
            <person name="Murali S."/>
            <person name="Liu Y."/>
            <person name="Vee V."/>
            <person name="English A."/>
            <person name="Wang M."/>
            <person name="Skinner E."/>
            <person name="Han Y."/>
            <person name="Muzny D.M."/>
            <person name="Worley K.C."/>
            <person name="Gibbs R.A."/>
        </authorList>
    </citation>
    <scope>NUCLEOTIDE SEQUENCE</scope>
</reference>
<dbReference type="GO" id="GO:0034765">
    <property type="term" value="P:regulation of monoatomic ion transmembrane transport"/>
    <property type="evidence" value="ECO:0000318"/>
    <property type="project" value="GO_Central"/>
</dbReference>
<evidence type="ECO:0000256" key="8">
    <source>
        <dbReference type="ARBA" id="ARBA00023065"/>
    </source>
</evidence>
<evidence type="ECO:0000256" key="2">
    <source>
        <dbReference type="ARBA" id="ARBA00022448"/>
    </source>
</evidence>
<feature type="domain" description="Inward rectifier potassium channel C-terminal" evidence="21">
    <location>
        <begin position="226"/>
        <end position="402"/>
    </location>
</feature>
<evidence type="ECO:0000256" key="14">
    <source>
        <dbReference type="ARBA" id="ARBA00072191"/>
    </source>
</evidence>
<keyword evidence="10 17" id="KW-0407">Ion channel</keyword>
<dbReference type="OMA" id="CNIAFAN"/>
<dbReference type="GO" id="GO:1990573">
    <property type="term" value="P:potassium ion import across plasma membrane"/>
    <property type="evidence" value="ECO:0000318"/>
    <property type="project" value="GO_Central"/>
</dbReference>
<dbReference type="AlphaFoldDB" id="A0A7M7NRA6"/>
<evidence type="ECO:0000256" key="18">
    <source>
        <dbReference type="SAM" id="MobiDB-lite"/>
    </source>
</evidence>
<evidence type="ECO:0000256" key="19">
    <source>
        <dbReference type="SAM" id="Phobius"/>
    </source>
</evidence>
<dbReference type="GeneID" id="115918598"/>
<keyword evidence="2 17" id="KW-0813">Transport</keyword>
<evidence type="ECO:0000256" key="13">
    <source>
        <dbReference type="ARBA" id="ARBA00062687"/>
    </source>
</evidence>
<keyword evidence="7 19" id="KW-1133">Transmembrane helix</keyword>
<comment type="subunit">
    <text evidence="13">Associates with KCNJ3/GIRK1 to form a G-protein-activated heteromultimer pore-forming unit. Interacts (via PDZ-binding motif) with SNX27 (via PDZ domain); the interaction is required when endocytosed to prevent degradation in lysosomes and promote recycling to the plasma membrane.</text>
</comment>
<evidence type="ECO:0000256" key="9">
    <source>
        <dbReference type="ARBA" id="ARBA00023136"/>
    </source>
</evidence>
<dbReference type="InParanoid" id="A0A7M7NRA6"/>
<dbReference type="InterPro" id="IPR013518">
    <property type="entry name" value="K_chnl_inward-rec_Kir_cyto"/>
</dbReference>
<dbReference type="FunFam" id="1.10.287.70:FF:000019">
    <property type="entry name" value="G protein-activated inward rectifier potassium channel 1"/>
    <property type="match status" value="1"/>
</dbReference>
<evidence type="ECO:0000313" key="23">
    <source>
        <dbReference type="Proteomes" id="UP000007110"/>
    </source>
</evidence>
<proteinExistence type="inferred from homology"/>
<feature type="compositionally biased region" description="Polar residues" evidence="18">
    <location>
        <begin position="31"/>
        <end position="46"/>
    </location>
</feature>
<evidence type="ECO:0000256" key="11">
    <source>
        <dbReference type="ARBA" id="ARBA00034430"/>
    </source>
</evidence>
<dbReference type="GO" id="GO:0034702">
    <property type="term" value="C:monoatomic ion channel complex"/>
    <property type="evidence" value="ECO:0007669"/>
    <property type="project" value="UniProtKB-KW"/>
</dbReference>
<dbReference type="GO" id="GO:0005242">
    <property type="term" value="F:inward rectifier potassium channel activity"/>
    <property type="evidence" value="ECO:0000318"/>
    <property type="project" value="GO_Central"/>
</dbReference>
<dbReference type="Gene3D" id="2.60.40.1400">
    <property type="entry name" value="G protein-activated inward rectifier potassium channel 1"/>
    <property type="match status" value="1"/>
</dbReference>
<evidence type="ECO:0000313" key="22">
    <source>
        <dbReference type="EnsemblMetazoa" id="XP_030840441"/>
    </source>
</evidence>
<keyword evidence="5 17" id="KW-0851">Voltage-gated channel</keyword>
<feature type="compositionally biased region" description="Polar residues" evidence="18">
    <location>
        <begin position="496"/>
        <end position="510"/>
    </location>
</feature>
<evidence type="ECO:0000256" key="7">
    <source>
        <dbReference type="ARBA" id="ARBA00022989"/>
    </source>
</evidence>
<feature type="compositionally biased region" description="Basic and acidic residues" evidence="18">
    <location>
        <begin position="20"/>
        <end position="30"/>
    </location>
</feature>
<accession>A0A7M7NRA6</accession>
<organism evidence="22 23">
    <name type="scientific">Strongylocentrotus purpuratus</name>
    <name type="common">Purple sea urchin</name>
    <dbReference type="NCBI Taxonomy" id="7668"/>
    <lineage>
        <taxon>Eukaryota</taxon>
        <taxon>Metazoa</taxon>
        <taxon>Echinodermata</taxon>
        <taxon>Eleutherozoa</taxon>
        <taxon>Echinozoa</taxon>
        <taxon>Echinoidea</taxon>
        <taxon>Euechinoidea</taxon>
        <taxon>Echinacea</taxon>
        <taxon>Camarodonta</taxon>
        <taxon>Echinidea</taxon>
        <taxon>Strongylocentrotidae</taxon>
        <taxon>Strongylocentrotus</taxon>
    </lineage>
</organism>
<name>A0A7M7NRA6_STRPU</name>
<dbReference type="RefSeq" id="XP_011660845.2">
    <property type="nucleotide sequence ID" value="XM_011662543.2"/>
</dbReference>
<reference evidence="22" key="2">
    <citation type="submission" date="2021-01" db="UniProtKB">
        <authorList>
            <consortium name="EnsemblMetazoa"/>
        </authorList>
    </citation>
    <scope>IDENTIFICATION</scope>
</reference>
<keyword evidence="6 17" id="KW-0630">Potassium</keyword>
<dbReference type="Pfam" id="PF17655">
    <property type="entry name" value="IRK_C"/>
    <property type="match status" value="1"/>
</dbReference>
<feature type="transmembrane region" description="Helical" evidence="19">
    <location>
        <begin position="114"/>
        <end position="135"/>
    </location>
</feature>
<keyword evidence="3 17" id="KW-0633">Potassium transport</keyword>
<feature type="transmembrane region" description="Helical" evidence="19">
    <location>
        <begin position="190"/>
        <end position="214"/>
    </location>
</feature>
<dbReference type="FunCoup" id="A0A7M7NRA6">
    <property type="interactions" value="772"/>
</dbReference>
<protein>
    <recommendedName>
        <fullName evidence="14">G protein-activated inward rectifier potassium channel 3</fullName>
    </recommendedName>
    <alternativeName>
        <fullName evidence="16">Inward rectifier K(+) channel Kir3.3</fullName>
    </alternativeName>
    <alternativeName>
        <fullName evidence="15">Potassium channel, inwardly rectifying subfamily J member 9</fullName>
    </alternativeName>
</protein>
<dbReference type="InterPro" id="IPR041647">
    <property type="entry name" value="IRK_C"/>
</dbReference>
<evidence type="ECO:0000256" key="6">
    <source>
        <dbReference type="ARBA" id="ARBA00022958"/>
    </source>
</evidence>
<evidence type="ECO:0000256" key="3">
    <source>
        <dbReference type="ARBA" id="ARBA00022538"/>
    </source>
</evidence>
<dbReference type="PANTHER" id="PTHR11767:SF102">
    <property type="entry name" value="INWARDLY RECTIFYING POTASSIUM CHANNEL 1, ISOFORM F"/>
    <property type="match status" value="1"/>
</dbReference>
<keyword evidence="9 19" id="KW-0472">Membrane</keyword>
<dbReference type="PANTHER" id="PTHR11767">
    <property type="entry name" value="INWARD RECTIFIER POTASSIUM CHANNEL"/>
    <property type="match status" value="1"/>
</dbReference>
<evidence type="ECO:0000256" key="4">
    <source>
        <dbReference type="ARBA" id="ARBA00022692"/>
    </source>
</evidence>
<dbReference type="InterPro" id="IPR014756">
    <property type="entry name" value="Ig_E-set"/>
</dbReference>
<dbReference type="GeneID" id="592565"/>
<dbReference type="RefSeq" id="XP_030840441.1">
    <property type="nucleotide sequence ID" value="XM_030984581.1"/>
</dbReference>
<dbReference type="OrthoDB" id="273257at2759"/>
<evidence type="ECO:0000256" key="17">
    <source>
        <dbReference type="RuleBase" id="RU003822"/>
    </source>
</evidence>
<dbReference type="InterPro" id="IPR040445">
    <property type="entry name" value="Kir_TM"/>
</dbReference>
<dbReference type="KEGG" id="spu:592565"/>
<evidence type="ECO:0000259" key="21">
    <source>
        <dbReference type="Pfam" id="PF17655"/>
    </source>
</evidence>
<evidence type="ECO:0000256" key="5">
    <source>
        <dbReference type="ARBA" id="ARBA00022882"/>
    </source>
</evidence>
<dbReference type="FunFam" id="2.60.40.1400:FF:000001">
    <property type="entry name" value="G protein-activated inward rectifier potassium channel 2"/>
    <property type="match status" value="1"/>
</dbReference>
<dbReference type="SUPFAM" id="SSF81296">
    <property type="entry name" value="E set domains"/>
    <property type="match status" value="1"/>
</dbReference>
<dbReference type="KEGG" id="spu:115918598"/>
<keyword evidence="8 17" id="KW-0406">Ion transport</keyword>
<feature type="region of interest" description="Disordered" evidence="18">
    <location>
        <begin position="1"/>
        <end position="60"/>
    </location>
</feature>
<evidence type="ECO:0000256" key="10">
    <source>
        <dbReference type="ARBA" id="ARBA00023303"/>
    </source>
</evidence>
<evidence type="ECO:0000256" key="15">
    <source>
        <dbReference type="ARBA" id="ARBA00076077"/>
    </source>
</evidence>
<comment type="similarity">
    <text evidence="12">Belongs to the inward rectifier-type potassium channel (TC 1.A.2.1) family. KCNJ9 subfamily.</text>
</comment>
<dbReference type="Proteomes" id="UP000007110">
    <property type="component" value="Unassembled WGS sequence"/>
</dbReference>
<feature type="region of interest" description="Disordered" evidence="18">
    <location>
        <begin position="389"/>
        <end position="410"/>
    </location>
</feature>
<dbReference type="PRINTS" id="PR01320">
    <property type="entry name" value="KIRCHANNEL"/>
</dbReference>
<keyword evidence="23" id="KW-1185">Reference proteome</keyword>
<feature type="domain" description="Potassium channel inwardly rectifying transmembrane" evidence="20">
    <location>
        <begin position="79"/>
        <end position="219"/>
    </location>
</feature>
<dbReference type="GO" id="GO:0005886">
    <property type="term" value="C:plasma membrane"/>
    <property type="evidence" value="ECO:0000318"/>
    <property type="project" value="GO_Central"/>
</dbReference>
<evidence type="ECO:0000256" key="12">
    <source>
        <dbReference type="ARBA" id="ARBA00061604"/>
    </source>
</evidence>
<evidence type="ECO:0000256" key="16">
    <source>
        <dbReference type="ARBA" id="ARBA00081071"/>
    </source>
</evidence>